<evidence type="ECO:0000256" key="1">
    <source>
        <dbReference type="ARBA" id="ARBA00004230"/>
    </source>
</evidence>
<dbReference type="EMBL" id="DF236977">
    <property type="protein sequence ID" value="GAQ79308.1"/>
    <property type="molecule type" value="Genomic_DNA"/>
</dbReference>
<keyword evidence="2" id="KW-0969">Cilium</keyword>
<comment type="similarity">
    <text evidence="4">Belongs to the ropporin family.</text>
</comment>
<dbReference type="Proteomes" id="UP000054558">
    <property type="component" value="Unassembled WGS sequence"/>
</dbReference>
<evidence type="ECO:0000256" key="2">
    <source>
        <dbReference type="ARBA" id="ARBA00022846"/>
    </source>
</evidence>
<keyword evidence="2" id="KW-0282">Flagellum</keyword>
<organism evidence="6 7">
    <name type="scientific">Klebsormidium nitens</name>
    <name type="common">Green alga</name>
    <name type="synonym">Ulothrix nitens</name>
    <dbReference type="NCBI Taxonomy" id="105231"/>
    <lineage>
        <taxon>Eukaryota</taxon>
        <taxon>Viridiplantae</taxon>
        <taxon>Streptophyta</taxon>
        <taxon>Klebsormidiophyceae</taxon>
        <taxon>Klebsormidiales</taxon>
        <taxon>Klebsormidiaceae</taxon>
        <taxon>Klebsormidium</taxon>
    </lineage>
</organism>
<dbReference type="Pfam" id="PF02197">
    <property type="entry name" value="RIIa"/>
    <property type="match status" value="1"/>
</dbReference>
<feature type="domain" description="RIIa" evidence="5">
    <location>
        <begin position="16"/>
        <end position="53"/>
    </location>
</feature>
<dbReference type="STRING" id="105231.A0A1Y1HTZ3"/>
<gene>
    <name evidence="6" type="ORF">KFL_000280130</name>
</gene>
<protein>
    <recommendedName>
        <fullName evidence="5">RIIa domain-containing protein</fullName>
    </recommendedName>
</protein>
<sequence length="204" mass="22498">MDVEPIYCAEQIHIPPDLADVLKAFTKEVLRHQPADLIQFSAKYFANLAAVTQTQSSDSLPTKEQLQRVWERTREAESMSRDAVAGACSAAGISEGTTEKAWKLGNWGGSVNPKEVLVLLITMTAPNFLSVVEYLFLVCGDEAGTLPRELFLELFGILAARDQDVTTTFAAELSRDLASQGAERVTFKDIAENELVQELVSRLY</sequence>
<dbReference type="OMA" id="MQERIYC"/>
<dbReference type="PANTHER" id="PTHR14952">
    <property type="entry name" value="ROPPORIN-1-LIKE PROTEIN"/>
    <property type="match status" value="1"/>
</dbReference>
<evidence type="ECO:0000259" key="5">
    <source>
        <dbReference type="SMART" id="SM00394"/>
    </source>
</evidence>
<evidence type="ECO:0000313" key="6">
    <source>
        <dbReference type="EMBL" id="GAQ79308.1"/>
    </source>
</evidence>
<dbReference type="AlphaFoldDB" id="A0A1Y1HTZ3"/>
<accession>A0A1Y1HTZ3</accession>
<evidence type="ECO:0000256" key="3">
    <source>
        <dbReference type="ARBA" id="ARBA00023273"/>
    </source>
</evidence>
<dbReference type="SUPFAM" id="SSF47391">
    <property type="entry name" value="Dimerization-anchoring domain of cAMP-dependent PK regulatory subunit"/>
    <property type="match status" value="1"/>
</dbReference>
<dbReference type="OrthoDB" id="10067602at2759"/>
<dbReference type="SMART" id="SM00394">
    <property type="entry name" value="RIIa"/>
    <property type="match status" value="1"/>
</dbReference>
<comment type="subcellular location">
    <subcellularLocation>
        <location evidence="1">Cell projection</location>
        <location evidence="1">Cilium</location>
        <location evidence="1">Flagellum</location>
    </subcellularLocation>
</comment>
<reference evidence="6 7" key="1">
    <citation type="journal article" date="2014" name="Nat. Commun.">
        <title>Klebsormidium flaccidum genome reveals primary factors for plant terrestrial adaptation.</title>
        <authorList>
            <person name="Hori K."/>
            <person name="Maruyama F."/>
            <person name="Fujisawa T."/>
            <person name="Togashi T."/>
            <person name="Yamamoto N."/>
            <person name="Seo M."/>
            <person name="Sato S."/>
            <person name="Yamada T."/>
            <person name="Mori H."/>
            <person name="Tajima N."/>
            <person name="Moriyama T."/>
            <person name="Ikeuchi M."/>
            <person name="Watanabe M."/>
            <person name="Wada H."/>
            <person name="Kobayashi K."/>
            <person name="Saito M."/>
            <person name="Masuda T."/>
            <person name="Sasaki-Sekimoto Y."/>
            <person name="Mashiguchi K."/>
            <person name="Awai K."/>
            <person name="Shimojima M."/>
            <person name="Masuda S."/>
            <person name="Iwai M."/>
            <person name="Nobusawa T."/>
            <person name="Narise T."/>
            <person name="Kondo S."/>
            <person name="Saito H."/>
            <person name="Sato R."/>
            <person name="Murakawa M."/>
            <person name="Ihara Y."/>
            <person name="Oshima-Yamada Y."/>
            <person name="Ohtaka K."/>
            <person name="Satoh M."/>
            <person name="Sonobe K."/>
            <person name="Ishii M."/>
            <person name="Ohtani R."/>
            <person name="Kanamori-Sato M."/>
            <person name="Honoki R."/>
            <person name="Miyazaki D."/>
            <person name="Mochizuki H."/>
            <person name="Umetsu J."/>
            <person name="Higashi K."/>
            <person name="Shibata D."/>
            <person name="Kamiya Y."/>
            <person name="Sato N."/>
            <person name="Nakamura Y."/>
            <person name="Tabata S."/>
            <person name="Ida S."/>
            <person name="Kurokawa K."/>
            <person name="Ohta H."/>
        </authorList>
    </citation>
    <scope>NUCLEOTIDE SEQUENCE [LARGE SCALE GENOMIC DNA]</scope>
    <source>
        <strain evidence="6 7">NIES-2285</strain>
    </source>
</reference>
<dbReference type="PANTHER" id="PTHR14952:SF9">
    <property type="entry name" value="EF-HAND DOMAIN-CONTAINING PROTEIN"/>
    <property type="match status" value="1"/>
</dbReference>
<dbReference type="InterPro" id="IPR003117">
    <property type="entry name" value="cAMP_dep_PK_reg_su_I/II_a/b"/>
</dbReference>
<keyword evidence="7" id="KW-1185">Reference proteome</keyword>
<keyword evidence="3" id="KW-0966">Cell projection</keyword>
<dbReference type="CDD" id="cd22985">
    <property type="entry name" value="DD_CrRSP11-like"/>
    <property type="match status" value="1"/>
</dbReference>
<evidence type="ECO:0000256" key="4">
    <source>
        <dbReference type="ARBA" id="ARBA00035651"/>
    </source>
</evidence>
<name>A0A1Y1HTZ3_KLENI</name>
<dbReference type="GO" id="GO:0031514">
    <property type="term" value="C:motile cilium"/>
    <property type="evidence" value="ECO:0007669"/>
    <property type="project" value="UniProtKB-SubCell"/>
</dbReference>
<dbReference type="Gene3D" id="1.20.890.10">
    <property type="entry name" value="cAMP-dependent protein kinase regulatory subunit, dimerization-anchoring domain"/>
    <property type="match status" value="1"/>
</dbReference>
<evidence type="ECO:0000313" key="7">
    <source>
        <dbReference type="Proteomes" id="UP000054558"/>
    </source>
</evidence>
<proteinExistence type="inferred from homology"/>